<evidence type="ECO:0000313" key="2">
    <source>
        <dbReference type="EMBL" id="QDT43674.1"/>
    </source>
</evidence>
<accession>A0A517RIG8</accession>
<feature type="transmembrane region" description="Helical" evidence="1">
    <location>
        <begin position="67"/>
        <end position="85"/>
    </location>
</feature>
<evidence type="ECO:0008006" key="4">
    <source>
        <dbReference type="Google" id="ProtNLM"/>
    </source>
</evidence>
<dbReference type="KEGG" id="gaz:Pan241w_37760"/>
<keyword evidence="1" id="KW-0472">Membrane</keyword>
<evidence type="ECO:0000313" key="3">
    <source>
        <dbReference type="Proteomes" id="UP000317171"/>
    </source>
</evidence>
<feature type="transmembrane region" description="Helical" evidence="1">
    <location>
        <begin position="6"/>
        <end position="23"/>
    </location>
</feature>
<evidence type="ECO:0000256" key="1">
    <source>
        <dbReference type="SAM" id="Phobius"/>
    </source>
</evidence>
<dbReference type="RefSeq" id="WP_145218531.1">
    <property type="nucleotide sequence ID" value="NZ_CP036269.1"/>
</dbReference>
<keyword evidence="1" id="KW-1133">Transmembrane helix</keyword>
<reference evidence="2 3" key="1">
    <citation type="submission" date="2019-02" db="EMBL/GenBank/DDBJ databases">
        <title>Deep-cultivation of Planctomycetes and their phenomic and genomic characterization uncovers novel biology.</title>
        <authorList>
            <person name="Wiegand S."/>
            <person name="Jogler M."/>
            <person name="Boedeker C."/>
            <person name="Pinto D."/>
            <person name="Vollmers J."/>
            <person name="Rivas-Marin E."/>
            <person name="Kohn T."/>
            <person name="Peeters S.H."/>
            <person name="Heuer A."/>
            <person name="Rast P."/>
            <person name="Oberbeckmann S."/>
            <person name="Bunk B."/>
            <person name="Jeske O."/>
            <person name="Meyerdierks A."/>
            <person name="Storesund J.E."/>
            <person name="Kallscheuer N."/>
            <person name="Luecker S."/>
            <person name="Lage O.M."/>
            <person name="Pohl T."/>
            <person name="Merkel B.J."/>
            <person name="Hornburger P."/>
            <person name="Mueller R.-W."/>
            <person name="Bruemmer F."/>
            <person name="Labrenz M."/>
            <person name="Spormann A.M."/>
            <person name="Op den Camp H."/>
            <person name="Overmann J."/>
            <person name="Amann R."/>
            <person name="Jetten M.S.M."/>
            <person name="Mascher T."/>
            <person name="Medema M.H."/>
            <person name="Devos D.P."/>
            <person name="Kaster A.-K."/>
            <person name="Ovreas L."/>
            <person name="Rohde M."/>
            <person name="Galperin M.Y."/>
            <person name="Jogler C."/>
        </authorList>
    </citation>
    <scope>NUCLEOTIDE SEQUENCE [LARGE SCALE GENOMIC DNA]</scope>
    <source>
        <strain evidence="2 3">Pan241w</strain>
    </source>
</reference>
<sequence length="91" mass="10120">MWIFNTNALICGFAGFAGFLIAVKFSDSRGLAMLVAIICAMLFDVALRFFNDETENRSINPESGGHIWFAPIWVVGIILLILLGLSHYRVI</sequence>
<dbReference type="AlphaFoldDB" id="A0A517RIG8"/>
<proteinExistence type="predicted"/>
<keyword evidence="1" id="KW-0812">Transmembrane</keyword>
<gene>
    <name evidence="2" type="ORF">Pan241w_37760</name>
</gene>
<dbReference type="EMBL" id="CP036269">
    <property type="protein sequence ID" value="QDT43674.1"/>
    <property type="molecule type" value="Genomic_DNA"/>
</dbReference>
<name>A0A517RIG8_9PLAN</name>
<feature type="transmembrane region" description="Helical" evidence="1">
    <location>
        <begin position="30"/>
        <end position="47"/>
    </location>
</feature>
<dbReference type="OrthoDB" id="289527at2"/>
<dbReference type="Proteomes" id="UP000317171">
    <property type="component" value="Chromosome"/>
</dbReference>
<organism evidence="2 3">
    <name type="scientific">Gimesia alba</name>
    <dbReference type="NCBI Taxonomy" id="2527973"/>
    <lineage>
        <taxon>Bacteria</taxon>
        <taxon>Pseudomonadati</taxon>
        <taxon>Planctomycetota</taxon>
        <taxon>Planctomycetia</taxon>
        <taxon>Planctomycetales</taxon>
        <taxon>Planctomycetaceae</taxon>
        <taxon>Gimesia</taxon>
    </lineage>
</organism>
<keyword evidence="3" id="KW-1185">Reference proteome</keyword>
<protein>
    <recommendedName>
        <fullName evidence="4">Transmembrane protein</fullName>
    </recommendedName>
</protein>